<name>A0A5C1I633_9SPHI</name>
<reference evidence="2" key="1">
    <citation type="submission" date="2019-08" db="EMBL/GenBank/DDBJ databases">
        <title>Comparative genome analysis confer to the adaptation heavy metal polluted environment.</title>
        <authorList>
            <person name="Li Y."/>
        </authorList>
    </citation>
    <scope>NUCLEOTIDE SEQUENCE [LARGE SCALE GENOMIC DNA]</scope>
    <source>
        <strain evidence="2">P1</strain>
    </source>
</reference>
<evidence type="ECO:0008006" key="4">
    <source>
        <dbReference type="Google" id="ProtNLM"/>
    </source>
</evidence>
<keyword evidence="3" id="KW-1185">Reference proteome</keyword>
<sequence length="131" mass="15275">MKKSKLAYLKAALILSVTAIYLLISCSHIFFVPRLTHSAIKLPPGYNSIFKRKTENLRSSLSERNSIQRPDRYTFEEKKSAADWLTAVIGSFTLLFFILQLWKLSPKPYVRALRLLIDRQYVYLSLCNFRI</sequence>
<dbReference type="Proteomes" id="UP000251402">
    <property type="component" value="Chromosome"/>
</dbReference>
<dbReference type="PROSITE" id="PS51257">
    <property type="entry name" value="PROKAR_LIPOPROTEIN"/>
    <property type="match status" value="1"/>
</dbReference>
<evidence type="ECO:0000256" key="1">
    <source>
        <dbReference type="SAM" id="Phobius"/>
    </source>
</evidence>
<evidence type="ECO:0000313" key="2">
    <source>
        <dbReference type="EMBL" id="QEM13383.1"/>
    </source>
</evidence>
<keyword evidence="1" id="KW-0812">Transmembrane</keyword>
<protein>
    <recommendedName>
        <fullName evidence="4">Lipoprotein</fullName>
    </recommendedName>
</protein>
<evidence type="ECO:0000313" key="3">
    <source>
        <dbReference type="Proteomes" id="UP000251402"/>
    </source>
</evidence>
<accession>A0A5C1I633</accession>
<dbReference type="KEGG" id="mrub:DEO27_026365"/>
<dbReference type="AlphaFoldDB" id="A0A5C1I633"/>
<keyword evidence="1" id="KW-0472">Membrane</keyword>
<proteinExistence type="predicted"/>
<organism evidence="2 3">
    <name type="scientific">Mucilaginibacter rubeus</name>
    <dbReference type="NCBI Taxonomy" id="2027860"/>
    <lineage>
        <taxon>Bacteria</taxon>
        <taxon>Pseudomonadati</taxon>
        <taxon>Bacteroidota</taxon>
        <taxon>Sphingobacteriia</taxon>
        <taxon>Sphingobacteriales</taxon>
        <taxon>Sphingobacteriaceae</taxon>
        <taxon>Mucilaginibacter</taxon>
    </lineage>
</organism>
<gene>
    <name evidence="2" type="ORF">DEO27_026365</name>
</gene>
<feature type="transmembrane region" description="Helical" evidence="1">
    <location>
        <begin position="12"/>
        <end position="32"/>
    </location>
</feature>
<dbReference type="EMBL" id="CP043450">
    <property type="protein sequence ID" value="QEM13383.1"/>
    <property type="molecule type" value="Genomic_DNA"/>
</dbReference>
<keyword evidence="1" id="KW-1133">Transmembrane helix</keyword>
<dbReference type="RefSeq" id="WP_112574618.1">
    <property type="nucleotide sequence ID" value="NZ_CP043450.1"/>
</dbReference>
<dbReference type="OrthoDB" id="796481at2"/>
<feature type="transmembrane region" description="Helical" evidence="1">
    <location>
        <begin position="84"/>
        <end position="102"/>
    </location>
</feature>